<reference evidence="1 2" key="1">
    <citation type="journal article" date="2019" name="Commun. Biol.">
        <title>The bagworm genome reveals a unique fibroin gene that provides high tensile strength.</title>
        <authorList>
            <person name="Kono N."/>
            <person name="Nakamura H."/>
            <person name="Ohtoshi R."/>
            <person name="Tomita M."/>
            <person name="Numata K."/>
            <person name="Arakawa K."/>
        </authorList>
    </citation>
    <scope>NUCLEOTIDE SEQUENCE [LARGE SCALE GENOMIC DNA]</scope>
</reference>
<organism evidence="1 2">
    <name type="scientific">Eumeta variegata</name>
    <name type="common">Bagworm moth</name>
    <name type="synonym">Eumeta japonica</name>
    <dbReference type="NCBI Taxonomy" id="151549"/>
    <lineage>
        <taxon>Eukaryota</taxon>
        <taxon>Metazoa</taxon>
        <taxon>Ecdysozoa</taxon>
        <taxon>Arthropoda</taxon>
        <taxon>Hexapoda</taxon>
        <taxon>Insecta</taxon>
        <taxon>Pterygota</taxon>
        <taxon>Neoptera</taxon>
        <taxon>Endopterygota</taxon>
        <taxon>Lepidoptera</taxon>
        <taxon>Glossata</taxon>
        <taxon>Ditrysia</taxon>
        <taxon>Tineoidea</taxon>
        <taxon>Psychidae</taxon>
        <taxon>Oiketicinae</taxon>
        <taxon>Eumeta</taxon>
    </lineage>
</organism>
<protein>
    <submittedName>
        <fullName evidence="1">Uncharacterized protein</fullName>
    </submittedName>
</protein>
<evidence type="ECO:0000313" key="2">
    <source>
        <dbReference type="Proteomes" id="UP000299102"/>
    </source>
</evidence>
<name>A0A4C1SYS2_EUMVA</name>
<accession>A0A4C1SYS2</accession>
<comment type="caution">
    <text evidence="1">The sequence shown here is derived from an EMBL/GenBank/DDBJ whole genome shotgun (WGS) entry which is preliminary data.</text>
</comment>
<dbReference type="AlphaFoldDB" id="A0A4C1SYS2"/>
<proteinExistence type="predicted"/>
<evidence type="ECO:0000313" key="1">
    <source>
        <dbReference type="EMBL" id="GBP06328.1"/>
    </source>
</evidence>
<dbReference type="EMBL" id="BGZK01000021">
    <property type="protein sequence ID" value="GBP06328.1"/>
    <property type="molecule type" value="Genomic_DNA"/>
</dbReference>
<keyword evidence="2" id="KW-1185">Reference proteome</keyword>
<sequence>MRISDDALMYIHLCGVIWGCWQLSLITHRPLSPGSGGVRPPAGRSNRTDCDLRKALLLLHLTEGLEPQNIKCPTLILHRSGPDDSLLARAMTMSEPTA</sequence>
<dbReference type="Proteomes" id="UP000299102">
    <property type="component" value="Unassembled WGS sequence"/>
</dbReference>
<gene>
    <name evidence="1" type="ORF">EVAR_3644_1</name>
</gene>